<proteinExistence type="predicted"/>
<keyword evidence="4" id="KW-1185">Reference proteome</keyword>
<feature type="region of interest" description="Disordered" evidence="1">
    <location>
        <begin position="108"/>
        <end position="160"/>
    </location>
</feature>
<gene>
    <name evidence="3" type="ORF">EJ02DRAFT_457919</name>
</gene>
<dbReference type="Gene3D" id="3.30.40.10">
    <property type="entry name" value="Zinc/RING finger domain, C3HC4 (zinc finger)"/>
    <property type="match status" value="1"/>
</dbReference>
<reference evidence="3" key="1">
    <citation type="journal article" date="2020" name="Stud. Mycol.">
        <title>101 Dothideomycetes genomes: a test case for predicting lifestyles and emergence of pathogens.</title>
        <authorList>
            <person name="Haridas S."/>
            <person name="Albert R."/>
            <person name="Binder M."/>
            <person name="Bloem J."/>
            <person name="Labutti K."/>
            <person name="Salamov A."/>
            <person name="Andreopoulos B."/>
            <person name="Baker S."/>
            <person name="Barry K."/>
            <person name="Bills G."/>
            <person name="Bluhm B."/>
            <person name="Cannon C."/>
            <person name="Castanera R."/>
            <person name="Culley D."/>
            <person name="Daum C."/>
            <person name="Ezra D."/>
            <person name="Gonzalez J."/>
            <person name="Henrissat B."/>
            <person name="Kuo A."/>
            <person name="Liang C."/>
            <person name="Lipzen A."/>
            <person name="Lutzoni F."/>
            <person name="Magnuson J."/>
            <person name="Mondo S."/>
            <person name="Nolan M."/>
            <person name="Ohm R."/>
            <person name="Pangilinan J."/>
            <person name="Park H.-J."/>
            <person name="Ramirez L."/>
            <person name="Alfaro M."/>
            <person name="Sun H."/>
            <person name="Tritt A."/>
            <person name="Yoshinaga Y."/>
            <person name="Zwiers L.-H."/>
            <person name="Turgeon B."/>
            <person name="Goodwin S."/>
            <person name="Spatafora J."/>
            <person name="Crous P."/>
            <person name="Grigoriev I."/>
        </authorList>
    </citation>
    <scope>NUCLEOTIDE SEQUENCE</scope>
    <source>
        <strain evidence="3">CBS 161.51</strain>
    </source>
</reference>
<dbReference type="OrthoDB" id="8062037at2759"/>
<organism evidence="3 4">
    <name type="scientific">Clathrospora elynae</name>
    <dbReference type="NCBI Taxonomy" id="706981"/>
    <lineage>
        <taxon>Eukaryota</taxon>
        <taxon>Fungi</taxon>
        <taxon>Dikarya</taxon>
        <taxon>Ascomycota</taxon>
        <taxon>Pezizomycotina</taxon>
        <taxon>Dothideomycetes</taxon>
        <taxon>Pleosporomycetidae</taxon>
        <taxon>Pleosporales</taxon>
        <taxon>Diademaceae</taxon>
        <taxon>Clathrospora</taxon>
    </lineage>
</organism>
<accession>A0A6A5SF40</accession>
<feature type="domain" description="RING-type" evidence="2">
    <location>
        <begin position="282"/>
        <end position="334"/>
    </location>
</feature>
<dbReference type="PANTHER" id="PTHR21540">
    <property type="entry name" value="RING FINGER AND SWIM DOMAIN-CONTAINING PROTEIN 2"/>
    <property type="match status" value="1"/>
</dbReference>
<dbReference type="Proteomes" id="UP000800038">
    <property type="component" value="Unassembled WGS sequence"/>
</dbReference>
<sequence length="421" mass="45977">MSSFITNHTPPSWEPKAVLELCNDGRCIGYAPSRGRKCQMPIRYENLKRVNSLVTDLCGQYPDAELLRPTLYQIAERGLCVRFHRYQIDEIVEKWTMRIRAAFPEAFPPSSIGTQDAGPTVGDQSGEDFSSSRQSMSSSESLSQSSRSSTMYSSPSLPAQSEVETLQETIAAMQEVLQTAQRRLDLLSYTPPSADTSPSISRVSTSEISSLNLSRSSTVASSGVSRDIIAGTTSATTVREDASSAAVSTASTASQVVIPAPPPSSRRCTRTHARRLPLNEECSICHEGDLLLECDASALVWCRSSCGRTVHKSCFDDWRAQCLIEGRSLRCAVCRGAWDEVCECDGCMIRHVRRREVEGECGVCLEGMLGEYGGELDWCKHGCGKSVHQKCLDTWTAECLTSGRAATCVTCRASWSDAGEC</sequence>
<dbReference type="EMBL" id="ML976107">
    <property type="protein sequence ID" value="KAF1938350.1"/>
    <property type="molecule type" value="Genomic_DNA"/>
</dbReference>
<feature type="compositionally biased region" description="Low complexity" evidence="1">
    <location>
        <begin position="131"/>
        <end position="158"/>
    </location>
</feature>
<dbReference type="GO" id="GO:0061630">
    <property type="term" value="F:ubiquitin protein ligase activity"/>
    <property type="evidence" value="ECO:0007669"/>
    <property type="project" value="InterPro"/>
</dbReference>
<feature type="domain" description="RING-type" evidence="2">
    <location>
        <begin position="361"/>
        <end position="411"/>
    </location>
</feature>
<evidence type="ECO:0000313" key="4">
    <source>
        <dbReference type="Proteomes" id="UP000800038"/>
    </source>
</evidence>
<dbReference type="InterPro" id="IPR013083">
    <property type="entry name" value="Znf_RING/FYVE/PHD"/>
</dbReference>
<name>A0A6A5SF40_9PLEO</name>
<dbReference type="AlphaFoldDB" id="A0A6A5SF40"/>
<protein>
    <recommendedName>
        <fullName evidence="2">RING-type domain-containing protein</fullName>
    </recommendedName>
</protein>
<dbReference type="PANTHER" id="PTHR21540:SF0">
    <property type="entry name" value="PHD FAMILY PROTEIN"/>
    <property type="match status" value="1"/>
</dbReference>
<dbReference type="InterPro" id="IPR001841">
    <property type="entry name" value="Znf_RING"/>
</dbReference>
<dbReference type="InterPro" id="IPR039903">
    <property type="entry name" value="Zswim2"/>
</dbReference>
<evidence type="ECO:0000313" key="3">
    <source>
        <dbReference type="EMBL" id="KAF1938350.1"/>
    </source>
</evidence>
<evidence type="ECO:0000256" key="1">
    <source>
        <dbReference type="SAM" id="MobiDB-lite"/>
    </source>
</evidence>
<evidence type="ECO:0000259" key="2">
    <source>
        <dbReference type="SMART" id="SM00184"/>
    </source>
</evidence>
<dbReference type="SMART" id="SM00184">
    <property type="entry name" value="RING"/>
    <property type="match status" value="2"/>
</dbReference>